<evidence type="ECO:0000313" key="1">
    <source>
        <dbReference type="EMBL" id="MFC3199555.1"/>
    </source>
</evidence>
<keyword evidence="2" id="KW-1185">Reference proteome</keyword>
<sequence length="55" mass="6552">MVSKSNNYCGFERAELKLYPDMRHEVLNERDRKLVFDDIVAWLEKTAERSPPPKE</sequence>
<evidence type="ECO:0000313" key="2">
    <source>
        <dbReference type="Proteomes" id="UP001595526"/>
    </source>
</evidence>
<dbReference type="Proteomes" id="UP001595526">
    <property type="component" value="Unassembled WGS sequence"/>
</dbReference>
<accession>A0ABV7JRE0</accession>
<dbReference type="Gene3D" id="3.40.50.1820">
    <property type="entry name" value="alpha/beta hydrolase"/>
    <property type="match status" value="1"/>
</dbReference>
<dbReference type="RefSeq" id="WP_379025296.1">
    <property type="nucleotide sequence ID" value="NZ_JBHRTA010000056.1"/>
</dbReference>
<proteinExistence type="predicted"/>
<protein>
    <submittedName>
        <fullName evidence="1">Alpha/beta hydrolase</fullName>
    </submittedName>
</protein>
<name>A0ABV7JRE0_9SPHI</name>
<organism evidence="1 2">
    <name type="scientific">Parapedobacter deserti</name>
    <dbReference type="NCBI Taxonomy" id="1912957"/>
    <lineage>
        <taxon>Bacteria</taxon>
        <taxon>Pseudomonadati</taxon>
        <taxon>Bacteroidota</taxon>
        <taxon>Sphingobacteriia</taxon>
        <taxon>Sphingobacteriales</taxon>
        <taxon>Sphingobacteriaceae</taxon>
        <taxon>Parapedobacter</taxon>
    </lineage>
</organism>
<dbReference type="EMBL" id="JBHRTA010000056">
    <property type="protein sequence ID" value="MFC3199555.1"/>
    <property type="molecule type" value="Genomic_DNA"/>
</dbReference>
<comment type="caution">
    <text evidence="1">The sequence shown here is derived from an EMBL/GenBank/DDBJ whole genome shotgun (WGS) entry which is preliminary data.</text>
</comment>
<dbReference type="GO" id="GO:0016787">
    <property type="term" value="F:hydrolase activity"/>
    <property type="evidence" value="ECO:0007669"/>
    <property type="project" value="UniProtKB-KW"/>
</dbReference>
<gene>
    <name evidence="1" type="ORF">ACFOET_18205</name>
</gene>
<dbReference type="InterPro" id="IPR029058">
    <property type="entry name" value="AB_hydrolase_fold"/>
</dbReference>
<keyword evidence="1" id="KW-0378">Hydrolase</keyword>
<reference evidence="2" key="1">
    <citation type="journal article" date="2019" name="Int. J. Syst. Evol. Microbiol.">
        <title>The Global Catalogue of Microorganisms (GCM) 10K type strain sequencing project: providing services to taxonomists for standard genome sequencing and annotation.</title>
        <authorList>
            <consortium name="The Broad Institute Genomics Platform"/>
            <consortium name="The Broad Institute Genome Sequencing Center for Infectious Disease"/>
            <person name="Wu L."/>
            <person name="Ma J."/>
        </authorList>
    </citation>
    <scope>NUCLEOTIDE SEQUENCE [LARGE SCALE GENOMIC DNA]</scope>
    <source>
        <strain evidence="2">KCTC 52416</strain>
    </source>
</reference>